<dbReference type="PROSITE" id="PS00725">
    <property type="entry name" value="GERMIN"/>
    <property type="match status" value="1"/>
</dbReference>
<comment type="subcellular location">
    <subcellularLocation>
        <location evidence="1 11">Secreted</location>
        <location evidence="1 11">Extracellular space</location>
        <location evidence="1 11">Apoplast</location>
    </subcellularLocation>
</comment>
<evidence type="ECO:0000256" key="4">
    <source>
        <dbReference type="ARBA" id="ARBA00022525"/>
    </source>
</evidence>
<evidence type="ECO:0000256" key="9">
    <source>
        <dbReference type="PIRSR" id="PIRSR601929-1"/>
    </source>
</evidence>
<dbReference type="GO" id="GO:0030145">
    <property type="term" value="F:manganese ion binding"/>
    <property type="evidence" value="ECO:0007669"/>
    <property type="project" value="UniProtKB-UniRule"/>
</dbReference>
<dbReference type="PANTHER" id="PTHR31238">
    <property type="entry name" value="GERMIN-LIKE PROTEIN SUBFAMILY 3 MEMBER 3"/>
    <property type="match status" value="1"/>
</dbReference>
<dbReference type="SUPFAM" id="SSF51182">
    <property type="entry name" value="RmlC-like cupins"/>
    <property type="match status" value="1"/>
</dbReference>
<feature type="domain" description="Cupin type-1" evidence="12">
    <location>
        <begin position="6"/>
        <end position="143"/>
    </location>
</feature>
<accession>A0A5P1EJL9</accession>
<dbReference type="InterPro" id="IPR019780">
    <property type="entry name" value="Germin_Mn-BS"/>
</dbReference>
<feature type="binding site" evidence="9">
    <location>
        <position position="52"/>
    </location>
    <ligand>
        <name>oxalate</name>
        <dbReference type="ChEBI" id="CHEBI:30623"/>
    </ligand>
</feature>
<proteinExistence type="inferred from homology"/>
<feature type="binding site" evidence="10">
    <location>
        <position position="91"/>
    </location>
    <ligand>
        <name>Mn(2+)</name>
        <dbReference type="ChEBI" id="CHEBI:29035"/>
    </ligand>
</feature>
<evidence type="ECO:0000313" key="13">
    <source>
        <dbReference type="EMBL" id="ONK66096.1"/>
    </source>
</evidence>
<name>A0A5P1EJL9_ASPOF</name>
<keyword evidence="5 9" id="KW-0479">Metal-binding</keyword>
<dbReference type="GO" id="GO:0048046">
    <property type="term" value="C:apoplast"/>
    <property type="evidence" value="ECO:0007669"/>
    <property type="project" value="UniProtKB-SubCell"/>
</dbReference>
<evidence type="ECO:0000256" key="10">
    <source>
        <dbReference type="PIRSR" id="PIRSR601929-2"/>
    </source>
</evidence>
<dbReference type="InterPro" id="IPR011051">
    <property type="entry name" value="RmlC_Cupin_sf"/>
</dbReference>
<protein>
    <recommendedName>
        <fullName evidence="11">Germin-like protein</fullName>
    </recommendedName>
</protein>
<dbReference type="FunFam" id="2.60.120.10:FF:000047">
    <property type="entry name" value="Auxin-binding protein ABP19a"/>
    <property type="match status" value="1"/>
</dbReference>
<evidence type="ECO:0000256" key="7">
    <source>
        <dbReference type="ARBA" id="ARBA00023157"/>
    </source>
</evidence>
<evidence type="ECO:0000256" key="6">
    <source>
        <dbReference type="ARBA" id="ARBA00022729"/>
    </source>
</evidence>
<organism evidence="13 14">
    <name type="scientific">Asparagus officinalis</name>
    <name type="common">Garden asparagus</name>
    <dbReference type="NCBI Taxonomy" id="4686"/>
    <lineage>
        <taxon>Eukaryota</taxon>
        <taxon>Viridiplantae</taxon>
        <taxon>Streptophyta</taxon>
        <taxon>Embryophyta</taxon>
        <taxon>Tracheophyta</taxon>
        <taxon>Spermatophyta</taxon>
        <taxon>Magnoliopsida</taxon>
        <taxon>Liliopsida</taxon>
        <taxon>Asparagales</taxon>
        <taxon>Asparagaceae</taxon>
        <taxon>Asparagoideae</taxon>
        <taxon>Asparagus</taxon>
    </lineage>
</organism>
<dbReference type="Proteomes" id="UP000243459">
    <property type="component" value="Chromosome 6"/>
</dbReference>
<evidence type="ECO:0000256" key="8">
    <source>
        <dbReference type="ARBA" id="ARBA00023211"/>
    </source>
</evidence>
<keyword evidence="4 11" id="KW-0964">Secreted</keyword>
<feature type="binding site" evidence="10">
    <location>
        <position position="47"/>
    </location>
    <ligand>
        <name>Mn(2+)</name>
        <dbReference type="ChEBI" id="CHEBI:29035"/>
    </ligand>
</feature>
<dbReference type="SMART" id="SM00835">
    <property type="entry name" value="Cupin_1"/>
    <property type="match status" value="1"/>
</dbReference>
<evidence type="ECO:0000256" key="5">
    <source>
        <dbReference type="ARBA" id="ARBA00022723"/>
    </source>
</evidence>
<gene>
    <name evidence="13" type="ORF">A4U43_C06F4110</name>
</gene>
<dbReference type="PRINTS" id="PR00325">
    <property type="entry name" value="GERMIN"/>
</dbReference>
<feature type="binding site" evidence="9">
    <location>
        <position position="47"/>
    </location>
    <ligand>
        <name>oxalate</name>
        <dbReference type="ChEBI" id="CHEBI:30623"/>
    </ligand>
</feature>
<dbReference type="Gene3D" id="2.60.120.10">
    <property type="entry name" value="Jelly Rolls"/>
    <property type="match status" value="1"/>
</dbReference>
<evidence type="ECO:0000259" key="12">
    <source>
        <dbReference type="SMART" id="SM00835"/>
    </source>
</evidence>
<dbReference type="EMBL" id="CM007386">
    <property type="protein sequence ID" value="ONK66096.1"/>
    <property type="molecule type" value="Genomic_DNA"/>
</dbReference>
<dbReference type="InterPro" id="IPR001929">
    <property type="entry name" value="Germin"/>
</dbReference>
<evidence type="ECO:0000256" key="1">
    <source>
        <dbReference type="ARBA" id="ARBA00004271"/>
    </source>
</evidence>
<comment type="similarity">
    <text evidence="2 11">Belongs to the germin family.</text>
</comment>
<evidence type="ECO:0000256" key="11">
    <source>
        <dbReference type="RuleBase" id="RU366015"/>
    </source>
</evidence>
<keyword evidence="3 11" id="KW-0052">Apoplast</keyword>
<reference evidence="14" key="1">
    <citation type="journal article" date="2017" name="Nat. Commun.">
        <title>The asparagus genome sheds light on the origin and evolution of a young Y chromosome.</title>
        <authorList>
            <person name="Harkess A."/>
            <person name="Zhou J."/>
            <person name="Xu C."/>
            <person name="Bowers J.E."/>
            <person name="Van der Hulst R."/>
            <person name="Ayyampalayam S."/>
            <person name="Mercati F."/>
            <person name="Riccardi P."/>
            <person name="McKain M.R."/>
            <person name="Kakrana A."/>
            <person name="Tang H."/>
            <person name="Ray J."/>
            <person name="Groenendijk J."/>
            <person name="Arikit S."/>
            <person name="Mathioni S.M."/>
            <person name="Nakano M."/>
            <person name="Shan H."/>
            <person name="Telgmann-Rauber A."/>
            <person name="Kanno A."/>
            <person name="Yue Z."/>
            <person name="Chen H."/>
            <person name="Li W."/>
            <person name="Chen Y."/>
            <person name="Xu X."/>
            <person name="Zhang Y."/>
            <person name="Luo S."/>
            <person name="Chen H."/>
            <person name="Gao J."/>
            <person name="Mao Z."/>
            <person name="Pires J.C."/>
            <person name="Luo M."/>
            <person name="Kudrna D."/>
            <person name="Wing R.A."/>
            <person name="Meyers B.C."/>
            <person name="Yi K."/>
            <person name="Kong H."/>
            <person name="Lavrijsen P."/>
            <person name="Sunseri F."/>
            <person name="Falavigna A."/>
            <person name="Ye Y."/>
            <person name="Leebens-Mack J.H."/>
            <person name="Chen G."/>
        </authorList>
    </citation>
    <scope>NUCLEOTIDE SEQUENCE [LARGE SCALE GENOMIC DNA]</scope>
    <source>
        <strain evidence="14">cv. DH0086</strain>
    </source>
</reference>
<sequence>MAGNTSNIIKAAVTPAFVGQFPATNGLGISAGRLDLAKGGVIPFHTHPGASEVLIVTQGSICAGFVTSSNKVYTKTLKKGDSMIFPQGLLHFQLNAAGVTSVAIVSFSSPEPGLQILDFALFGNNLKTALIEAVTFLDAATIKKLKGVLGGTM</sequence>
<dbReference type="InterPro" id="IPR006045">
    <property type="entry name" value="Cupin_1"/>
</dbReference>
<dbReference type="OMA" id="MFIPIFF"/>
<evidence type="ECO:0000313" key="14">
    <source>
        <dbReference type="Proteomes" id="UP000243459"/>
    </source>
</evidence>
<feature type="binding site" evidence="10">
    <location>
        <position position="45"/>
    </location>
    <ligand>
        <name>Mn(2+)</name>
        <dbReference type="ChEBI" id="CHEBI:29035"/>
    </ligand>
</feature>
<evidence type="ECO:0000256" key="3">
    <source>
        <dbReference type="ARBA" id="ARBA00022523"/>
    </source>
</evidence>
<feature type="binding site" evidence="10">
    <location>
        <position position="52"/>
    </location>
    <ligand>
        <name>Mn(2+)</name>
        <dbReference type="ChEBI" id="CHEBI:29035"/>
    </ligand>
</feature>
<keyword evidence="14" id="KW-1185">Reference proteome</keyword>
<dbReference type="InterPro" id="IPR014710">
    <property type="entry name" value="RmlC-like_jellyroll"/>
</dbReference>
<dbReference type="CDD" id="cd02241">
    <property type="entry name" value="cupin_OxOx"/>
    <property type="match status" value="1"/>
</dbReference>
<keyword evidence="7" id="KW-1015">Disulfide bond</keyword>
<keyword evidence="8 9" id="KW-0464">Manganese</keyword>
<dbReference type="Gramene" id="ONK66096">
    <property type="protein sequence ID" value="ONK66096"/>
    <property type="gene ID" value="A4U43_C06F4110"/>
</dbReference>
<dbReference type="Pfam" id="PF00190">
    <property type="entry name" value="Cupin_1"/>
    <property type="match status" value="1"/>
</dbReference>
<keyword evidence="6" id="KW-0732">Signal</keyword>
<dbReference type="AlphaFoldDB" id="A0A5P1EJL9"/>
<evidence type="ECO:0000256" key="2">
    <source>
        <dbReference type="ARBA" id="ARBA00007456"/>
    </source>
</evidence>